<proteinExistence type="predicted"/>
<accession>A0A916YTG3</accession>
<gene>
    <name evidence="1" type="ORF">GCM10010990_07750</name>
</gene>
<reference evidence="1" key="1">
    <citation type="journal article" date="2014" name="Int. J. Syst. Evol. Microbiol.">
        <title>Complete genome sequence of Corynebacterium casei LMG S-19264T (=DSM 44701T), isolated from a smear-ripened cheese.</title>
        <authorList>
            <consortium name="US DOE Joint Genome Institute (JGI-PGF)"/>
            <person name="Walter F."/>
            <person name="Albersmeier A."/>
            <person name="Kalinowski J."/>
            <person name="Ruckert C."/>
        </authorList>
    </citation>
    <scope>NUCLEOTIDE SEQUENCE</scope>
    <source>
        <strain evidence="1">CGMCC 1.15360</strain>
    </source>
</reference>
<dbReference type="RefSeq" id="WP_066773588.1">
    <property type="nucleotide sequence ID" value="NZ_BMIP01000001.1"/>
</dbReference>
<dbReference type="Proteomes" id="UP000612349">
    <property type="component" value="Unassembled WGS sequence"/>
</dbReference>
<comment type="caution">
    <text evidence="1">The sequence shown here is derived from an EMBL/GenBank/DDBJ whole genome shotgun (WGS) entry which is preliminary data.</text>
</comment>
<dbReference type="EMBL" id="BMIP01000001">
    <property type="protein sequence ID" value="GGD60704.1"/>
    <property type="molecule type" value="Genomic_DNA"/>
</dbReference>
<organism evidence="1 2">
    <name type="scientific">Croceicoccus mobilis</name>
    <dbReference type="NCBI Taxonomy" id="1703339"/>
    <lineage>
        <taxon>Bacteria</taxon>
        <taxon>Pseudomonadati</taxon>
        <taxon>Pseudomonadota</taxon>
        <taxon>Alphaproteobacteria</taxon>
        <taxon>Sphingomonadales</taxon>
        <taxon>Erythrobacteraceae</taxon>
        <taxon>Croceicoccus</taxon>
    </lineage>
</organism>
<protein>
    <submittedName>
        <fullName evidence="1">Uncharacterized protein</fullName>
    </submittedName>
</protein>
<dbReference type="OrthoDB" id="7508352at2"/>
<dbReference type="AlphaFoldDB" id="A0A916YTG3"/>
<reference evidence="1" key="2">
    <citation type="submission" date="2020-09" db="EMBL/GenBank/DDBJ databases">
        <authorList>
            <person name="Sun Q."/>
            <person name="Zhou Y."/>
        </authorList>
    </citation>
    <scope>NUCLEOTIDE SEQUENCE</scope>
    <source>
        <strain evidence="1">CGMCC 1.15360</strain>
    </source>
</reference>
<sequence length="78" mass="9040">MEAQETELERRVLAHARILQALIRHLAEDSPEVLSRLKKAFGPCHTLGEYEHNYSSTEQYGEMFVRAIEQDIARAQTR</sequence>
<evidence type="ECO:0000313" key="2">
    <source>
        <dbReference type="Proteomes" id="UP000612349"/>
    </source>
</evidence>
<keyword evidence="2" id="KW-1185">Reference proteome</keyword>
<evidence type="ECO:0000313" key="1">
    <source>
        <dbReference type="EMBL" id="GGD60704.1"/>
    </source>
</evidence>
<name>A0A916YTG3_9SPHN</name>